<sequence length="264" mass="28775">MLMEDLVQLTWDCVCVLGDEIRAKCGFGRKCASGFSASSTAEEVTQGIDGTGLTAIVTVTGLVNNRIPNRGYESAESWLAWTTIETREAALKDFTSCNGQFYAINAPGEIYVCDVGGCDPTGAHVVGRISDFILSGEGTGEGLRRAYIVELEGELLIVIRKLYQCGPLAYRTRSFAAFKVDLIRSGWKELKSLGDNALILGSDASISVPASKFKGVRPNCIYYTDEFLIECITVPALKRAWWKDLGIYNLEDQTPCALPEPGVF</sequence>
<organism evidence="1 2">
    <name type="scientific">Rhododendron molle</name>
    <name type="common">Chinese azalea</name>
    <name type="synonym">Azalea mollis</name>
    <dbReference type="NCBI Taxonomy" id="49168"/>
    <lineage>
        <taxon>Eukaryota</taxon>
        <taxon>Viridiplantae</taxon>
        <taxon>Streptophyta</taxon>
        <taxon>Embryophyta</taxon>
        <taxon>Tracheophyta</taxon>
        <taxon>Spermatophyta</taxon>
        <taxon>Magnoliopsida</taxon>
        <taxon>eudicotyledons</taxon>
        <taxon>Gunneridae</taxon>
        <taxon>Pentapetalae</taxon>
        <taxon>asterids</taxon>
        <taxon>Ericales</taxon>
        <taxon>Ericaceae</taxon>
        <taxon>Ericoideae</taxon>
        <taxon>Rhodoreae</taxon>
        <taxon>Rhododendron</taxon>
    </lineage>
</organism>
<name>A0ACC0PWK2_RHOML</name>
<keyword evidence="2" id="KW-1185">Reference proteome</keyword>
<dbReference type="EMBL" id="CM046389">
    <property type="protein sequence ID" value="KAI8569541.1"/>
    <property type="molecule type" value="Genomic_DNA"/>
</dbReference>
<comment type="caution">
    <text evidence="1">The sequence shown here is derived from an EMBL/GenBank/DDBJ whole genome shotgun (WGS) entry which is preliminary data.</text>
</comment>
<protein>
    <submittedName>
        <fullName evidence="1">Uncharacterized protein</fullName>
    </submittedName>
</protein>
<evidence type="ECO:0000313" key="1">
    <source>
        <dbReference type="EMBL" id="KAI8569541.1"/>
    </source>
</evidence>
<reference evidence="1" key="1">
    <citation type="submission" date="2022-02" db="EMBL/GenBank/DDBJ databases">
        <title>Plant Genome Project.</title>
        <authorList>
            <person name="Zhang R.-G."/>
        </authorList>
    </citation>
    <scope>NUCLEOTIDE SEQUENCE</scope>
    <source>
        <strain evidence="1">AT1</strain>
    </source>
</reference>
<dbReference type="Proteomes" id="UP001062846">
    <property type="component" value="Chromosome 2"/>
</dbReference>
<accession>A0ACC0PWK2</accession>
<gene>
    <name evidence="1" type="ORF">RHMOL_Rhmol02G0286500</name>
</gene>
<proteinExistence type="predicted"/>
<evidence type="ECO:0000313" key="2">
    <source>
        <dbReference type="Proteomes" id="UP001062846"/>
    </source>
</evidence>